<organism evidence="8 9">
    <name type="scientific">Bombardia bombarda</name>
    <dbReference type="NCBI Taxonomy" id="252184"/>
    <lineage>
        <taxon>Eukaryota</taxon>
        <taxon>Fungi</taxon>
        <taxon>Dikarya</taxon>
        <taxon>Ascomycota</taxon>
        <taxon>Pezizomycotina</taxon>
        <taxon>Sordariomycetes</taxon>
        <taxon>Sordariomycetidae</taxon>
        <taxon>Sordariales</taxon>
        <taxon>Lasiosphaeriaceae</taxon>
        <taxon>Bombardia</taxon>
    </lineage>
</organism>
<dbReference type="InterPro" id="IPR010920">
    <property type="entry name" value="LSM_dom_sf"/>
</dbReference>
<protein>
    <submittedName>
        <fullName evidence="8">Scd6-like Sm domain-containing protein</fullName>
    </submittedName>
</protein>
<dbReference type="GO" id="GO:0033962">
    <property type="term" value="P:P-body assembly"/>
    <property type="evidence" value="ECO:0007669"/>
    <property type="project" value="TreeGrafter"/>
</dbReference>
<dbReference type="InterPro" id="IPR025768">
    <property type="entry name" value="TFG_box"/>
</dbReference>
<evidence type="ECO:0000259" key="4">
    <source>
        <dbReference type="PROSITE" id="PS51512"/>
    </source>
</evidence>
<reference evidence="8" key="1">
    <citation type="submission" date="2023-06" db="EMBL/GenBank/DDBJ databases">
        <title>Genome-scale phylogeny and comparative genomics of the fungal order Sordariales.</title>
        <authorList>
            <consortium name="Lawrence Berkeley National Laboratory"/>
            <person name="Hensen N."/>
            <person name="Bonometti L."/>
            <person name="Westerberg I."/>
            <person name="Brannstrom I.O."/>
            <person name="Guillou S."/>
            <person name="Cros-Aarteil S."/>
            <person name="Calhoun S."/>
            <person name="Haridas S."/>
            <person name="Kuo A."/>
            <person name="Mondo S."/>
            <person name="Pangilinan J."/>
            <person name="Riley R."/>
            <person name="LaButti K."/>
            <person name="Andreopoulos B."/>
            <person name="Lipzen A."/>
            <person name="Chen C."/>
            <person name="Yanf M."/>
            <person name="Daum C."/>
            <person name="Ng V."/>
            <person name="Clum A."/>
            <person name="Steindorff A."/>
            <person name="Ohm R."/>
            <person name="Martin F."/>
            <person name="Silar P."/>
            <person name="Natvig D."/>
            <person name="Lalanne C."/>
            <person name="Gautier V."/>
            <person name="Ament-velasquez S.L."/>
            <person name="Kruys A."/>
            <person name="Hutchinson M.I."/>
            <person name="Powell A.J."/>
            <person name="Barry K."/>
            <person name="Miller A.N."/>
            <person name="Grigoriev I.V."/>
            <person name="Debuchy R."/>
            <person name="Gladieux P."/>
            <person name="Thoren M.H."/>
            <person name="Johannesson H."/>
        </authorList>
    </citation>
    <scope>NUCLEOTIDE SEQUENCE</scope>
    <source>
        <strain evidence="8">SMH3391-2</strain>
    </source>
</reference>
<dbReference type="SMART" id="SM01199">
    <property type="entry name" value="FDF"/>
    <property type="match status" value="1"/>
</dbReference>
<evidence type="ECO:0000256" key="3">
    <source>
        <dbReference type="SAM" id="MobiDB-lite"/>
    </source>
</evidence>
<dbReference type="InterPro" id="IPR047575">
    <property type="entry name" value="Sm"/>
</dbReference>
<dbReference type="Gene3D" id="2.30.30.100">
    <property type="match status" value="1"/>
</dbReference>
<gene>
    <name evidence="8" type="ORF">B0T17DRAFT_502562</name>
</gene>
<evidence type="ECO:0000313" key="8">
    <source>
        <dbReference type="EMBL" id="KAK0634970.1"/>
    </source>
</evidence>
<sequence>MSEFLGSRISLISRSDIRYVGTLHDINSDDSTVSLENVRSFGSEGRKGNPEEEVPASEQLYEYIVFRGTDVKDLRIEETPTAAKENKPPAVPNDPAIVGARPRQANVAPGPPLAHGPPSAHGPPGGPGPMGAPNQQGPPPGAPGFGYYPPQHMGGWAQNRGPHGPGPVPNPYGGGMQYPPPQWFPPGQDFPPPPMGPGPWNNYPYPPGAGAPPGMPGPPGPSGRQSAGHTPSGQAQAVKPAPIGPVAEKKPATPAHQAEVSSEPKVLAQQQQQPAAAAATAPPPPVESKPTVEQVKATAASLSSNTPPGSSREPPKAAPTGPRGNRPTQILPAVPLPVALTAKAVQQAQPSSSKTAEQSSAATNAANLRDATQAARAAVAVAMANMAKMDGQAAINQSNGTALDNLTKQVNEMRINSTRAGPGPSSRGSRGRGGQPRPAKVEVPDSDFDFASSNAKFNKQNVVKEAIAGSPLTETYIGEVALTPETVPEAPESVPPAYNKSRSFFDNISSEAKDRLENHGQKPGGREWRGEEQRKNMETFGQGSVDGGYRGYRGGRGRGRGGRGRGFRGGRGANGMPGQQNQPNYSA</sequence>
<proteinExistence type="predicted"/>
<feature type="compositionally biased region" description="Basic residues" evidence="3">
    <location>
        <begin position="553"/>
        <end position="568"/>
    </location>
</feature>
<dbReference type="PANTHER" id="PTHR13586:SF0">
    <property type="entry name" value="TRAILER HITCH, ISOFORM H"/>
    <property type="match status" value="1"/>
</dbReference>
<dbReference type="CDD" id="cd01736">
    <property type="entry name" value="LSm14_N"/>
    <property type="match status" value="1"/>
</dbReference>
<feature type="short sequence motif" description="FFD box" evidence="1">
    <location>
        <begin position="496"/>
        <end position="512"/>
    </location>
</feature>
<dbReference type="SMART" id="SM01271">
    <property type="entry name" value="LSM14"/>
    <property type="match status" value="1"/>
</dbReference>
<dbReference type="PANTHER" id="PTHR13586">
    <property type="entry name" value="SCD6 PROTEIN-RELATED"/>
    <property type="match status" value="1"/>
</dbReference>
<evidence type="ECO:0000256" key="2">
    <source>
        <dbReference type="PROSITE-ProRule" id="PRU00869"/>
    </source>
</evidence>
<feature type="domain" description="DFDF" evidence="4">
    <location>
        <begin position="436"/>
        <end position="472"/>
    </location>
</feature>
<dbReference type="AlphaFoldDB" id="A0AA40CE65"/>
<dbReference type="Pfam" id="PF09532">
    <property type="entry name" value="FDF"/>
    <property type="match status" value="1"/>
</dbReference>
<evidence type="ECO:0000313" key="9">
    <source>
        <dbReference type="Proteomes" id="UP001174934"/>
    </source>
</evidence>
<feature type="region of interest" description="Disordered" evidence="3">
    <location>
        <begin position="404"/>
        <end position="447"/>
    </location>
</feature>
<evidence type="ECO:0000259" key="7">
    <source>
        <dbReference type="PROSITE" id="PS52002"/>
    </source>
</evidence>
<feature type="compositionally biased region" description="Pro residues" evidence="3">
    <location>
        <begin position="109"/>
        <end position="127"/>
    </location>
</feature>
<feature type="compositionally biased region" description="Low complexity" evidence="3">
    <location>
        <begin position="268"/>
        <end position="280"/>
    </location>
</feature>
<feature type="domain" description="Sm" evidence="7">
    <location>
        <begin position="1"/>
        <end position="80"/>
    </location>
</feature>
<feature type="domain" description="FFD box profile" evidence="5">
    <location>
        <begin position="496"/>
        <end position="512"/>
    </location>
</feature>
<feature type="compositionally biased region" description="Pro residues" evidence="3">
    <location>
        <begin position="204"/>
        <end position="221"/>
    </location>
</feature>
<comment type="caution">
    <text evidence="8">The sequence shown here is derived from an EMBL/GenBank/DDBJ whole genome shotgun (WGS) entry which is preliminary data.</text>
</comment>
<feature type="compositionally biased region" description="Polar residues" evidence="3">
    <location>
        <begin position="577"/>
        <end position="587"/>
    </location>
</feature>
<name>A0AA40CE65_9PEZI</name>
<feature type="compositionally biased region" description="Polar residues" evidence="3">
    <location>
        <begin position="300"/>
        <end position="309"/>
    </location>
</feature>
<dbReference type="EMBL" id="JAULSR010000001">
    <property type="protein sequence ID" value="KAK0634970.1"/>
    <property type="molecule type" value="Genomic_DNA"/>
</dbReference>
<dbReference type="Proteomes" id="UP001174934">
    <property type="component" value="Unassembled WGS sequence"/>
</dbReference>
<evidence type="ECO:0000259" key="6">
    <source>
        <dbReference type="PROSITE" id="PS51536"/>
    </source>
</evidence>
<feature type="compositionally biased region" description="Polar residues" evidence="3">
    <location>
        <begin position="404"/>
        <end position="419"/>
    </location>
</feature>
<evidence type="ECO:0000259" key="5">
    <source>
        <dbReference type="PROSITE" id="PS51513"/>
    </source>
</evidence>
<feature type="compositionally biased region" description="Pro residues" evidence="3">
    <location>
        <begin position="178"/>
        <end position="197"/>
    </location>
</feature>
<feature type="compositionally biased region" description="Polar residues" evidence="3">
    <location>
        <begin position="223"/>
        <end position="235"/>
    </location>
</feature>
<accession>A0AA40CE65</accession>
<dbReference type="InterPro" id="IPR025609">
    <property type="entry name" value="Lsm14-like_N"/>
</dbReference>
<dbReference type="GO" id="GO:0000932">
    <property type="term" value="C:P-body"/>
    <property type="evidence" value="ECO:0007669"/>
    <property type="project" value="TreeGrafter"/>
</dbReference>
<feature type="region of interest" description="Disordered" evidence="3">
    <location>
        <begin position="80"/>
        <end position="374"/>
    </location>
</feature>
<feature type="compositionally biased region" description="Polar residues" evidence="3">
    <location>
        <begin position="344"/>
        <end position="364"/>
    </location>
</feature>
<feature type="short sequence motif" description="TFG box" evidence="2">
    <location>
        <begin position="524"/>
        <end position="544"/>
    </location>
</feature>
<feature type="region of interest" description="Disordered" evidence="3">
    <location>
        <begin position="508"/>
        <end position="587"/>
    </location>
</feature>
<dbReference type="PROSITE" id="PS51513">
    <property type="entry name" value="FFD"/>
    <property type="match status" value="1"/>
</dbReference>
<dbReference type="PROSITE" id="PS51536">
    <property type="entry name" value="TFG"/>
    <property type="match status" value="1"/>
</dbReference>
<keyword evidence="9" id="KW-1185">Reference proteome</keyword>
<dbReference type="InterPro" id="IPR025761">
    <property type="entry name" value="FFD_box"/>
</dbReference>
<evidence type="ECO:0000256" key="1">
    <source>
        <dbReference type="PROSITE-ProRule" id="PRU00846"/>
    </source>
</evidence>
<dbReference type="Pfam" id="PF12701">
    <property type="entry name" value="LSM14"/>
    <property type="match status" value="1"/>
</dbReference>
<dbReference type="PROSITE" id="PS51512">
    <property type="entry name" value="DFDF"/>
    <property type="match status" value="1"/>
</dbReference>
<dbReference type="SUPFAM" id="SSF50182">
    <property type="entry name" value="Sm-like ribonucleoproteins"/>
    <property type="match status" value="1"/>
</dbReference>
<dbReference type="GO" id="GO:0003729">
    <property type="term" value="F:mRNA binding"/>
    <property type="evidence" value="ECO:0007669"/>
    <property type="project" value="TreeGrafter"/>
</dbReference>
<feature type="compositionally biased region" description="Basic and acidic residues" evidence="3">
    <location>
        <begin position="511"/>
        <end position="537"/>
    </location>
</feature>
<feature type="compositionally biased region" description="Low complexity" evidence="3">
    <location>
        <begin position="365"/>
        <end position="374"/>
    </location>
</feature>
<dbReference type="PROSITE" id="PS52002">
    <property type="entry name" value="SM"/>
    <property type="match status" value="1"/>
</dbReference>
<dbReference type="InterPro" id="IPR025762">
    <property type="entry name" value="DFDF"/>
</dbReference>
<feature type="domain" description="TFG box profile" evidence="6">
    <location>
        <begin position="524"/>
        <end position="544"/>
    </location>
</feature>
<dbReference type="GO" id="GO:0034063">
    <property type="term" value="P:stress granule assembly"/>
    <property type="evidence" value="ECO:0007669"/>
    <property type="project" value="TreeGrafter"/>
</dbReference>
<dbReference type="InterPro" id="IPR019050">
    <property type="entry name" value="FDF_dom"/>
</dbReference>